<dbReference type="PIRSF" id="PIRSF006304">
    <property type="entry name" value="GatC"/>
    <property type="match status" value="1"/>
</dbReference>
<name>A0A840CZ75_9BACE</name>
<reference evidence="11" key="1">
    <citation type="submission" date="2020-08" db="EMBL/GenBank/DDBJ databases">
        <title>Genomic Encyclopedia of Type Strains, Phase IV (KMG-IV): sequencing the most valuable type-strain genomes for metagenomic binning, comparative biology and taxonomic classification.</title>
        <authorList>
            <person name="Goeker M."/>
        </authorList>
    </citation>
    <scope>NUCLEOTIDE SEQUENCE [LARGE SCALE GENOMIC DNA]</scope>
    <source>
        <strain evidence="11">DSM 105720</strain>
    </source>
</reference>
<feature type="transmembrane region" description="Helical" evidence="9">
    <location>
        <begin position="122"/>
        <end position="138"/>
    </location>
</feature>
<dbReference type="GO" id="GO:0015577">
    <property type="term" value="F:galactitol transmembrane transporter activity"/>
    <property type="evidence" value="ECO:0007669"/>
    <property type="project" value="InterPro"/>
</dbReference>
<evidence type="ECO:0000256" key="1">
    <source>
        <dbReference type="ARBA" id="ARBA00004651"/>
    </source>
</evidence>
<dbReference type="Proteomes" id="UP000560658">
    <property type="component" value="Unassembled WGS sequence"/>
</dbReference>
<evidence type="ECO:0000313" key="11">
    <source>
        <dbReference type="EMBL" id="MBB4045150.1"/>
    </source>
</evidence>
<keyword evidence="2" id="KW-0813">Transport</keyword>
<feature type="domain" description="PTS EIIC type-2" evidence="10">
    <location>
        <begin position="5"/>
        <end position="456"/>
    </location>
</feature>
<evidence type="ECO:0000256" key="4">
    <source>
        <dbReference type="ARBA" id="ARBA00022597"/>
    </source>
</evidence>
<dbReference type="PANTHER" id="PTHR37324">
    <property type="entry name" value="PTS SYSTEM GALACTITOL-SPECIFIC EIIC COMPONENT"/>
    <property type="match status" value="1"/>
</dbReference>
<keyword evidence="6 9" id="KW-0812">Transmembrane</keyword>
<evidence type="ECO:0000313" key="12">
    <source>
        <dbReference type="Proteomes" id="UP000560658"/>
    </source>
</evidence>
<protein>
    <submittedName>
        <fullName evidence="11">PTS system galactitol-specific IIC component</fullName>
    </submittedName>
</protein>
<dbReference type="InterPro" id="IPR013853">
    <property type="entry name" value="EIIC-GAT"/>
</dbReference>
<dbReference type="Pfam" id="PF03611">
    <property type="entry name" value="EIIC-GAT"/>
    <property type="match status" value="1"/>
</dbReference>
<evidence type="ECO:0000256" key="6">
    <source>
        <dbReference type="ARBA" id="ARBA00022692"/>
    </source>
</evidence>
<feature type="transmembrane region" description="Helical" evidence="9">
    <location>
        <begin position="429"/>
        <end position="449"/>
    </location>
</feature>
<evidence type="ECO:0000259" key="10">
    <source>
        <dbReference type="PROSITE" id="PS51104"/>
    </source>
</evidence>
<dbReference type="InterPro" id="IPR013014">
    <property type="entry name" value="PTS_EIIC_2"/>
</dbReference>
<sequence>MEEVFKYIIGLGAAVMMPVIFTILGVCIRIKFAKALKSGLLVGVGFVGLSVVTALLTSSLGPALSKMVEIYGLELGIFDMGWPSAAAVAYNTSVGALIIPVCLGVNLIMLLTKTTRTVNIDLWNYWHFAFIGAIVYFASGSILWGFFAAIICYIITLVMADMTAPAFQKFYDKMEGISIPQPFCQSFVPFAIVINKLLDKIPGFDKLNIDSEGMKKKFGLMGEPLFLGIVIGCGIGALGCSSWKEALDSIPAILGLGIKMGAVMELIPRITSLFIEGLKPISDATRELIAKKYKNSTGLNIGMSPALVIGHPTTLVVSLLLIPVTIFLAVILPGNQFLPLASLAGMFYLFPMILPITNGNVIKSFIIGLVALIVGLYFVTELAGFFTAAAKDVYLATGDPTVNIPEGFQGGALDFASSLFCWGIFHLTYTVKIIGPIILVVLALGMAIYNRIRMTRNDAAAKNQTI</sequence>
<organism evidence="11 12">
    <name type="scientific">Bacteroides reticulotermitis</name>
    <dbReference type="NCBI Taxonomy" id="1133319"/>
    <lineage>
        <taxon>Bacteria</taxon>
        <taxon>Pseudomonadati</taxon>
        <taxon>Bacteroidota</taxon>
        <taxon>Bacteroidia</taxon>
        <taxon>Bacteroidales</taxon>
        <taxon>Bacteroidaceae</taxon>
        <taxon>Bacteroides</taxon>
    </lineage>
</organism>
<keyword evidence="4" id="KW-0762">Sugar transport</keyword>
<evidence type="ECO:0000256" key="7">
    <source>
        <dbReference type="ARBA" id="ARBA00022989"/>
    </source>
</evidence>
<feature type="transmembrane region" description="Helical" evidence="9">
    <location>
        <begin position="224"/>
        <end position="244"/>
    </location>
</feature>
<dbReference type="GO" id="GO:0005886">
    <property type="term" value="C:plasma membrane"/>
    <property type="evidence" value="ECO:0007669"/>
    <property type="project" value="UniProtKB-SubCell"/>
</dbReference>
<feature type="transmembrane region" description="Helical" evidence="9">
    <location>
        <begin position="306"/>
        <end position="331"/>
    </location>
</feature>
<gene>
    <name evidence="11" type="ORF">GGR06_002960</name>
</gene>
<keyword evidence="8 9" id="KW-0472">Membrane</keyword>
<feature type="transmembrane region" description="Helical" evidence="9">
    <location>
        <begin position="40"/>
        <end position="64"/>
    </location>
</feature>
<feature type="transmembrane region" description="Helical" evidence="9">
    <location>
        <begin position="337"/>
        <end position="354"/>
    </location>
</feature>
<evidence type="ECO:0000256" key="9">
    <source>
        <dbReference type="SAM" id="Phobius"/>
    </source>
</evidence>
<dbReference type="PROSITE" id="PS51104">
    <property type="entry name" value="PTS_EIIC_TYPE_2"/>
    <property type="match status" value="1"/>
</dbReference>
<keyword evidence="12" id="KW-1185">Reference proteome</keyword>
<dbReference type="EMBL" id="JACIER010000012">
    <property type="protein sequence ID" value="MBB4045150.1"/>
    <property type="molecule type" value="Genomic_DNA"/>
</dbReference>
<keyword evidence="5" id="KW-0598">Phosphotransferase system</keyword>
<dbReference type="InterPro" id="IPR004703">
    <property type="entry name" value="PTS_sugar-sp_permease"/>
</dbReference>
<dbReference type="RefSeq" id="WP_183209047.1">
    <property type="nucleotide sequence ID" value="NZ_JACIER010000012.1"/>
</dbReference>
<dbReference type="AlphaFoldDB" id="A0A840CZ75"/>
<evidence type="ECO:0000256" key="5">
    <source>
        <dbReference type="ARBA" id="ARBA00022683"/>
    </source>
</evidence>
<comment type="subcellular location">
    <subcellularLocation>
        <location evidence="1">Cell membrane</location>
        <topology evidence="1">Multi-pass membrane protein</topology>
    </subcellularLocation>
</comment>
<comment type="caution">
    <text evidence="11">The sequence shown here is derived from an EMBL/GenBank/DDBJ whole genome shotgun (WGS) entry which is preliminary data.</text>
</comment>
<dbReference type="PANTHER" id="PTHR37324:SF2">
    <property type="entry name" value="PTS SYSTEM GALACTITOL-SPECIFIC EIIC COMPONENT"/>
    <property type="match status" value="1"/>
</dbReference>
<evidence type="ECO:0000256" key="3">
    <source>
        <dbReference type="ARBA" id="ARBA00022475"/>
    </source>
</evidence>
<feature type="transmembrane region" description="Helical" evidence="9">
    <location>
        <begin position="84"/>
        <end position="110"/>
    </location>
</feature>
<accession>A0A840CZ75</accession>
<dbReference type="GO" id="GO:0009401">
    <property type="term" value="P:phosphoenolpyruvate-dependent sugar phosphotransferase system"/>
    <property type="evidence" value="ECO:0007669"/>
    <property type="project" value="UniProtKB-KW"/>
</dbReference>
<keyword evidence="3" id="KW-1003">Cell membrane</keyword>
<feature type="transmembrane region" description="Helical" evidence="9">
    <location>
        <begin position="366"/>
        <end position="390"/>
    </location>
</feature>
<proteinExistence type="predicted"/>
<feature type="transmembrane region" description="Helical" evidence="9">
    <location>
        <begin position="6"/>
        <end position="28"/>
    </location>
</feature>
<evidence type="ECO:0000256" key="8">
    <source>
        <dbReference type="ARBA" id="ARBA00023136"/>
    </source>
</evidence>
<evidence type="ECO:0000256" key="2">
    <source>
        <dbReference type="ARBA" id="ARBA00022448"/>
    </source>
</evidence>
<keyword evidence="7 9" id="KW-1133">Transmembrane helix</keyword>